<name>A0ABV8TJ46_9ACTN</name>
<keyword evidence="3" id="KW-1185">Reference proteome</keyword>
<dbReference type="Gene3D" id="3.40.50.720">
    <property type="entry name" value="NAD(P)-binding Rossmann-like Domain"/>
    <property type="match status" value="1"/>
</dbReference>
<comment type="caution">
    <text evidence="2">The sequence shown here is derived from an EMBL/GenBank/DDBJ whole genome shotgun (WGS) entry which is preliminary data.</text>
</comment>
<dbReference type="InterPro" id="IPR002347">
    <property type="entry name" value="SDR_fam"/>
</dbReference>
<evidence type="ECO:0000313" key="2">
    <source>
        <dbReference type="EMBL" id="MFC4330667.1"/>
    </source>
</evidence>
<dbReference type="PANTHER" id="PTHR43157">
    <property type="entry name" value="PHOSPHATIDYLINOSITOL-GLYCAN BIOSYNTHESIS CLASS F PROTEIN-RELATED"/>
    <property type="match status" value="1"/>
</dbReference>
<dbReference type="RefSeq" id="WP_381741658.1">
    <property type="nucleotide sequence ID" value="NZ_JBHSDP010000024.1"/>
</dbReference>
<gene>
    <name evidence="2" type="ORF">ACFPC0_23345</name>
</gene>
<proteinExistence type="predicted"/>
<dbReference type="PRINTS" id="PR00081">
    <property type="entry name" value="GDHRDH"/>
</dbReference>
<dbReference type="Proteomes" id="UP001595824">
    <property type="component" value="Unassembled WGS sequence"/>
</dbReference>
<dbReference type="PANTHER" id="PTHR43157:SF31">
    <property type="entry name" value="PHOSPHATIDYLINOSITOL-GLYCAN BIOSYNTHESIS CLASS F PROTEIN"/>
    <property type="match status" value="1"/>
</dbReference>
<dbReference type="Pfam" id="PF00106">
    <property type="entry name" value="adh_short"/>
    <property type="match status" value="1"/>
</dbReference>
<dbReference type="EMBL" id="JBHSDP010000024">
    <property type="protein sequence ID" value="MFC4330667.1"/>
    <property type="molecule type" value="Genomic_DNA"/>
</dbReference>
<sequence>MNLQGKTVVVTGASSGLGEAAVRRLHAAGAQVIPVGRSAEKTAAVAAGLGAEPLTADFSELTEVRRLAKVLLDRCPRIDVLVSNAGCIMAKHTVTKDGFEETFQVNALAPYLLMNLLTERLRDSGGRVVVTSSQTIEGRRQLDPKNVNGKAKYEPYEAYADSKLALALLTREYARRHPEIQVADFHPGVFVGGLARGLWRERLLTNSPLRGTVERFVGTPDKGVDTLLHLAGTDTPLHGEYYKDGRRTDPGATAEDAVVAGQLWDICAHGTGLPL</sequence>
<protein>
    <submittedName>
        <fullName evidence="2">SDR family NAD(P)-dependent oxidoreductase</fullName>
    </submittedName>
</protein>
<accession>A0ABV8TJ46</accession>
<dbReference type="InterPro" id="IPR036291">
    <property type="entry name" value="NAD(P)-bd_dom_sf"/>
</dbReference>
<evidence type="ECO:0000313" key="3">
    <source>
        <dbReference type="Proteomes" id="UP001595824"/>
    </source>
</evidence>
<evidence type="ECO:0000256" key="1">
    <source>
        <dbReference type="ARBA" id="ARBA00023002"/>
    </source>
</evidence>
<dbReference type="SUPFAM" id="SSF51735">
    <property type="entry name" value="NAD(P)-binding Rossmann-fold domains"/>
    <property type="match status" value="1"/>
</dbReference>
<organism evidence="2 3">
    <name type="scientific">Streptomyces andamanensis</name>
    <dbReference type="NCBI Taxonomy" id="1565035"/>
    <lineage>
        <taxon>Bacteria</taxon>
        <taxon>Bacillati</taxon>
        <taxon>Actinomycetota</taxon>
        <taxon>Actinomycetes</taxon>
        <taxon>Kitasatosporales</taxon>
        <taxon>Streptomycetaceae</taxon>
        <taxon>Streptomyces</taxon>
    </lineage>
</organism>
<reference evidence="3" key="1">
    <citation type="journal article" date="2019" name="Int. J. Syst. Evol. Microbiol.">
        <title>The Global Catalogue of Microorganisms (GCM) 10K type strain sequencing project: providing services to taxonomists for standard genome sequencing and annotation.</title>
        <authorList>
            <consortium name="The Broad Institute Genomics Platform"/>
            <consortium name="The Broad Institute Genome Sequencing Center for Infectious Disease"/>
            <person name="Wu L."/>
            <person name="Ma J."/>
        </authorList>
    </citation>
    <scope>NUCLEOTIDE SEQUENCE [LARGE SCALE GENOMIC DNA]</scope>
    <source>
        <strain evidence="3">PCU 347</strain>
    </source>
</reference>
<keyword evidence="1" id="KW-0560">Oxidoreductase</keyword>